<gene>
    <name evidence="2" type="ORF">IAD41_03095</name>
</gene>
<protein>
    <submittedName>
        <fullName evidence="2">Uncharacterized protein</fullName>
    </submittedName>
</protein>
<feature type="non-terminal residue" evidence="2">
    <location>
        <position position="255"/>
    </location>
</feature>
<dbReference type="EMBL" id="DVJO01000067">
    <property type="protein sequence ID" value="HIS82577.1"/>
    <property type="molecule type" value="Genomic_DNA"/>
</dbReference>
<accession>A0A9D1FUT4</accession>
<comment type="caution">
    <text evidence="2">The sequence shown here is derived from an EMBL/GenBank/DDBJ whole genome shotgun (WGS) entry which is preliminary data.</text>
</comment>
<evidence type="ECO:0000313" key="2">
    <source>
        <dbReference type="EMBL" id="HIS82577.1"/>
    </source>
</evidence>
<organism evidence="2 3">
    <name type="scientific">Candidatus Scatenecus faecavium</name>
    <dbReference type="NCBI Taxonomy" id="2840915"/>
    <lineage>
        <taxon>Bacteria</taxon>
        <taxon>Candidatus Scatenecus</taxon>
    </lineage>
</organism>
<reference evidence="2" key="1">
    <citation type="submission" date="2020-10" db="EMBL/GenBank/DDBJ databases">
        <authorList>
            <person name="Gilroy R."/>
        </authorList>
    </citation>
    <scope>NUCLEOTIDE SEQUENCE</scope>
    <source>
        <strain evidence="2">CHK152-2994</strain>
    </source>
</reference>
<keyword evidence="1" id="KW-0472">Membrane</keyword>
<dbReference type="AlphaFoldDB" id="A0A9D1FUT4"/>
<keyword evidence="1" id="KW-1133">Transmembrane helix</keyword>
<evidence type="ECO:0000256" key="1">
    <source>
        <dbReference type="SAM" id="Phobius"/>
    </source>
</evidence>
<keyword evidence="1" id="KW-0812">Transmembrane</keyword>
<feature type="transmembrane region" description="Helical" evidence="1">
    <location>
        <begin position="58"/>
        <end position="76"/>
    </location>
</feature>
<sequence length="255" mass="29269">MADLVGVQNYNKKNPFADFNLNPSGQSALLQNLPPAAPDSFEAKQTEEKQTRKLGKTIAFSALGAGAAILFLMRGLPKNAYKTIEKWTEKLETKLNKQRQNGQVGKFEEFYTFTLNKLNKFLEKAKSINNFVSIKDISFEKLMSKTKVTKKIHSKITEVYEKIGRRTVQKSYDKAKTRINGLFQTFEDYDEKILSNVKNKNGLVEGKTVESWLDEVEDYKTLIRRTWNSNCGQRARDARFKTMKNDVATLSDEVW</sequence>
<name>A0A9D1FUT4_9BACT</name>
<reference evidence="2" key="2">
    <citation type="journal article" date="2021" name="PeerJ">
        <title>Extensive microbial diversity within the chicken gut microbiome revealed by metagenomics and culture.</title>
        <authorList>
            <person name="Gilroy R."/>
            <person name="Ravi A."/>
            <person name="Getino M."/>
            <person name="Pursley I."/>
            <person name="Horton D.L."/>
            <person name="Alikhan N.F."/>
            <person name="Baker D."/>
            <person name="Gharbi K."/>
            <person name="Hall N."/>
            <person name="Watson M."/>
            <person name="Adriaenssens E.M."/>
            <person name="Foster-Nyarko E."/>
            <person name="Jarju S."/>
            <person name="Secka A."/>
            <person name="Antonio M."/>
            <person name="Oren A."/>
            <person name="Chaudhuri R.R."/>
            <person name="La Ragione R."/>
            <person name="Hildebrand F."/>
            <person name="Pallen M.J."/>
        </authorList>
    </citation>
    <scope>NUCLEOTIDE SEQUENCE</scope>
    <source>
        <strain evidence="2">CHK152-2994</strain>
    </source>
</reference>
<dbReference type="Proteomes" id="UP000824139">
    <property type="component" value="Unassembled WGS sequence"/>
</dbReference>
<proteinExistence type="predicted"/>
<evidence type="ECO:0000313" key="3">
    <source>
        <dbReference type="Proteomes" id="UP000824139"/>
    </source>
</evidence>